<feature type="compositionally biased region" description="Pro residues" evidence="6">
    <location>
        <begin position="95"/>
        <end position="104"/>
    </location>
</feature>
<evidence type="ECO:0008006" key="10">
    <source>
        <dbReference type="Google" id="ProtNLM"/>
    </source>
</evidence>
<organism evidence="8 9">
    <name type="scientific">Pseudoxanthomonas dokdonensis</name>
    <dbReference type="NCBI Taxonomy" id="344882"/>
    <lineage>
        <taxon>Bacteria</taxon>
        <taxon>Pseudomonadati</taxon>
        <taxon>Pseudomonadota</taxon>
        <taxon>Gammaproteobacteria</taxon>
        <taxon>Lysobacterales</taxon>
        <taxon>Lysobacteraceae</taxon>
        <taxon>Pseudoxanthomonas</taxon>
    </lineage>
</organism>
<dbReference type="Gene3D" id="2.40.128.260">
    <property type="entry name" value="Type IV secretion system, VirB10/TraB/TrbI"/>
    <property type="match status" value="1"/>
</dbReference>
<dbReference type="Proteomes" id="UP000052052">
    <property type="component" value="Unassembled WGS sequence"/>
</dbReference>
<dbReference type="AlphaFoldDB" id="A0A0R0D281"/>
<evidence type="ECO:0000256" key="7">
    <source>
        <dbReference type="SAM" id="Phobius"/>
    </source>
</evidence>
<keyword evidence="4 7" id="KW-1133">Transmembrane helix</keyword>
<feature type="region of interest" description="Disordered" evidence="6">
    <location>
        <begin position="1"/>
        <end position="31"/>
    </location>
</feature>
<feature type="compositionally biased region" description="Low complexity" evidence="6">
    <location>
        <begin position="105"/>
        <end position="114"/>
    </location>
</feature>
<comment type="caution">
    <text evidence="8">The sequence shown here is derived from an EMBL/GenBank/DDBJ whole genome shotgun (WGS) entry which is preliminary data.</text>
</comment>
<feature type="region of interest" description="Disordered" evidence="6">
    <location>
        <begin position="95"/>
        <end position="173"/>
    </location>
</feature>
<keyword evidence="5 7" id="KW-0472">Membrane</keyword>
<dbReference type="STRING" id="344882.ABB29_01005"/>
<sequence length="381" mass="40052">MNTHTPPQDGHAGADGNPYMAQSPQEMPSQAGLDASAPVLQTADNQRLNRKALLFLAALVLLLLAAGWLLLRSASGEKEAAPAVRNEQVEVPAAPEVPPVPASAPIPLADAAAPSLPPMPEPPQDDMFAEASQPVPRGPTLAERRTMSDAASAPAPAGFGQPGPQNPQDGLLQPTQASSATFLNQPDALLLRGTYIRCALETRIITDVNGFTSCVVTEPVYSVNGSRLLLPKGSKVFGQYASNAIRGKRAAVVWDRIVTPTGIDVTMSSPGIDQLGSAGHPGDYSAHWGERIGSALFISLLSDAFKYYGEENGPTTTTAYPGAGAVVQDPFESNTAQTLQDLANQAVQRSANREPTITINQGSILNIYVSKDVDFSGVLRN</sequence>
<evidence type="ECO:0000256" key="3">
    <source>
        <dbReference type="ARBA" id="ARBA00022692"/>
    </source>
</evidence>
<accession>A0A0R0D281</accession>
<dbReference type="GO" id="GO:0016020">
    <property type="term" value="C:membrane"/>
    <property type="evidence" value="ECO:0007669"/>
    <property type="project" value="UniProtKB-SubCell"/>
</dbReference>
<feature type="transmembrane region" description="Helical" evidence="7">
    <location>
        <begin position="52"/>
        <end position="71"/>
    </location>
</feature>
<dbReference type="CDD" id="cd16429">
    <property type="entry name" value="VirB10"/>
    <property type="match status" value="1"/>
</dbReference>
<protein>
    <recommendedName>
        <fullName evidence="10">Secretion protein</fullName>
    </recommendedName>
</protein>
<comment type="subcellular location">
    <subcellularLocation>
        <location evidence="1">Membrane</location>
        <topology evidence="1">Single-pass membrane protein</topology>
    </subcellularLocation>
</comment>
<dbReference type="InterPro" id="IPR005498">
    <property type="entry name" value="T4SS_VirB10/TraB/TrbI"/>
</dbReference>
<dbReference type="Pfam" id="PF03743">
    <property type="entry name" value="TrbI"/>
    <property type="match status" value="1"/>
</dbReference>
<evidence type="ECO:0000256" key="5">
    <source>
        <dbReference type="ARBA" id="ARBA00023136"/>
    </source>
</evidence>
<evidence type="ECO:0000256" key="2">
    <source>
        <dbReference type="ARBA" id="ARBA00010265"/>
    </source>
</evidence>
<reference evidence="8 9" key="1">
    <citation type="submission" date="2015-05" db="EMBL/GenBank/DDBJ databases">
        <title>Genome sequencing and analysis of members of genus Stenotrophomonas.</title>
        <authorList>
            <person name="Patil P.P."/>
            <person name="Midha S."/>
            <person name="Patil P.B."/>
        </authorList>
    </citation>
    <scope>NUCLEOTIDE SEQUENCE [LARGE SCALE GENOMIC DNA]</scope>
    <source>
        <strain evidence="8 9">DSM 21858</strain>
    </source>
</reference>
<evidence type="ECO:0000256" key="1">
    <source>
        <dbReference type="ARBA" id="ARBA00004167"/>
    </source>
</evidence>
<name>A0A0R0D281_9GAMM</name>
<gene>
    <name evidence="8" type="ORF">ABB29_01005</name>
</gene>
<dbReference type="OrthoDB" id="9766860at2"/>
<feature type="compositionally biased region" description="Low complexity" evidence="6">
    <location>
        <begin position="148"/>
        <end position="173"/>
    </location>
</feature>
<evidence type="ECO:0000256" key="6">
    <source>
        <dbReference type="SAM" id="MobiDB-lite"/>
    </source>
</evidence>
<evidence type="ECO:0000256" key="4">
    <source>
        <dbReference type="ARBA" id="ARBA00022989"/>
    </source>
</evidence>
<keyword evidence="9" id="KW-1185">Reference proteome</keyword>
<comment type="similarity">
    <text evidence="2">Belongs to the TrbI/VirB10 family.</text>
</comment>
<keyword evidence="3 7" id="KW-0812">Transmembrane</keyword>
<proteinExistence type="inferred from homology"/>
<dbReference type="PATRIC" id="fig|344882.3.peg.208"/>
<dbReference type="InterPro" id="IPR042217">
    <property type="entry name" value="T4SS_VirB10/TrbI"/>
</dbReference>
<dbReference type="RefSeq" id="WP_057656738.1">
    <property type="nucleotide sequence ID" value="NZ_LDJL01000001.1"/>
</dbReference>
<evidence type="ECO:0000313" key="9">
    <source>
        <dbReference type="Proteomes" id="UP000052052"/>
    </source>
</evidence>
<evidence type="ECO:0000313" key="8">
    <source>
        <dbReference type="EMBL" id="KRG72068.1"/>
    </source>
</evidence>
<dbReference type="EMBL" id="LDJL01000001">
    <property type="protein sequence ID" value="KRG72068.1"/>
    <property type="molecule type" value="Genomic_DNA"/>
</dbReference>